<keyword evidence="1" id="KW-0732">Signal</keyword>
<evidence type="ECO:0000313" key="2">
    <source>
        <dbReference type="EMBL" id="MBB4616913.1"/>
    </source>
</evidence>
<dbReference type="RefSeq" id="WP_184112312.1">
    <property type="nucleotide sequence ID" value="NZ_JACHNY010000002.1"/>
</dbReference>
<reference evidence="2 3" key="1">
    <citation type="submission" date="2020-08" db="EMBL/GenBank/DDBJ databases">
        <title>Genomic Encyclopedia of Type Strains, Phase IV (KMG-IV): sequencing the most valuable type-strain genomes for metagenomic binning, comparative biology and taxonomic classification.</title>
        <authorList>
            <person name="Goeker M."/>
        </authorList>
    </citation>
    <scope>NUCLEOTIDE SEQUENCE [LARGE SCALE GENOMIC DNA]</scope>
    <source>
        <strain evidence="2 3">DSM 15867</strain>
    </source>
</reference>
<evidence type="ECO:0008006" key="4">
    <source>
        <dbReference type="Google" id="ProtNLM"/>
    </source>
</evidence>
<evidence type="ECO:0000313" key="3">
    <source>
        <dbReference type="Proteomes" id="UP000574769"/>
    </source>
</evidence>
<evidence type="ECO:0000256" key="1">
    <source>
        <dbReference type="SAM" id="SignalP"/>
    </source>
</evidence>
<accession>A0A7W7AH35</accession>
<dbReference type="EMBL" id="JACHNY010000002">
    <property type="protein sequence ID" value="MBB4616913.1"/>
    <property type="molecule type" value="Genomic_DNA"/>
</dbReference>
<protein>
    <recommendedName>
        <fullName evidence="4">Secreted protein</fullName>
    </recommendedName>
</protein>
<feature type="chain" id="PRO_5031014053" description="Secreted protein" evidence="1">
    <location>
        <begin position="26"/>
        <end position="125"/>
    </location>
</feature>
<comment type="caution">
    <text evidence="2">The sequence shown here is derived from an EMBL/GenBank/DDBJ whole genome shotgun (WGS) entry which is preliminary data.</text>
</comment>
<proteinExistence type="predicted"/>
<organism evidence="2 3">
    <name type="scientific">Sphingomonas abaci</name>
    <dbReference type="NCBI Taxonomy" id="237611"/>
    <lineage>
        <taxon>Bacteria</taxon>
        <taxon>Pseudomonadati</taxon>
        <taxon>Pseudomonadota</taxon>
        <taxon>Alphaproteobacteria</taxon>
        <taxon>Sphingomonadales</taxon>
        <taxon>Sphingomonadaceae</taxon>
        <taxon>Sphingomonas</taxon>
    </lineage>
</organism>
<dbReference type="Proteomes" id="UP000574769">
    <property type="component" value="Unassembled WGS sequence"/>
</dbReference>
<sequence length="125" mass="13323">MSIAFRRMTRAIAVAVVNAPTEANATTVPAGFIQPSYNAFAVFNPNTCCVGLRGTSRPTGSPDPTKPLLAQADGLDWLLPPGFWGVFSTQYPFFMSAIALSMPIAPDVPADSALVSLRLWYGMGQ</sequence>
<feature type="signal peptide" evidence="1">
    <location>
        <begin position="1"/>
        <end position="25"/>
    </location>
</feature>
<name>A0A7W7AH35_9SPHN</name>
<gene>
    <name evidence="2" type="ORF">GGQ96_001033</name>
</gene>
<keyword evidence="3" id="KW-1185">Reference proteome</keyword>
<dbReference type="AlphaFoldDB" id="A0A7W7AH35"/>